<proteinExistence type="predicted"/>
<dbReference type="InterPro" id="IPR036505">
    <property type="entry name" value="Amidase/PGRP_sf"/>
</dbReference>
<dbReference type="Proteomes" id="UP000176005">
    <property type="component" value="Unassembled WGS sequence"/>
</dbReference>
<feature type="region of interest" description="Disordered" evidence="5">
    <location>
        <begin position="210"/>
        <end position="229"/>
    </location>
</feature>
<keyword evidence="3" id="KW-0378">Hydrolase</keyword>
<evidence type="ECO:0000313" key="8">
    <source>
        <dbReference type="Proteomes" id="UP000176005"/>
    </source>
</evidence>
<keyword evidence="4" id="KW-0961">Cell wall biogenesis/degradation</keyword>
<comment type="caution">
    <text evidence="7">The sequence shown here is derived from an EMBL/GenBank/DDBJ whole genome shotgun (WGS) entry which is preliminary data.</text>
</comment>
<dbReference type="CDD" id="cd06583">
    <property type="entry name" value="PGRP"/>
    <property type="match status" value="1"/>
</dbReference>
<evidence type="ECO:0000256" key="1">
    <source>
        <dbReference type="ARBA" id="ARBA00001561"/>
    </source>
</evidence>
<evidence type="ECO:0000256" key="5">
    <source>
        <dbReference type="SAM" id="MobiDB-lite"/>
    </source>
</evidence>
<comment type="catalytic activity">
    <reaction evidence="1">
        <text>Hydrolyzes the link between N-acetylmuramoyl residues and L-amino acid residues in certain cell-wall glycopeptides.</text>
        <dbReference type="EC" id="3.5.1.28"/>
    </reaction>
</comment>
<evidence type="ECO:0000256" key="4">
    <source>
        <dbReference type="ARBA" id="ARBA00023316"/>
    </source>
</evidence>
<evidence type="ECO:0000256" key="3">
    <source>
        <dbReference type="ARBA" id="ARBA00022801"/>
    </source>
</evidence>
<dbReference type="InterPro" id="IPR051206">
    <property type="entry name" value="NAMLAA_amidase_2"/>
</dbReference>
<dbReference type="GO" id="GO:0008745">
    <property type="term" value="F:N-acetylmuramoyl-L-alanine amidase activity"/>
    <property type="evidence" value="ECO:0007669"/>
    <property type="project" value="UniProtKB-EC"/>
</dbReference>
<dbReference type="GO" id="GO:0009254">
    <property type="term" value="P:peptidoglycan turnover"/>
    <property type="evidence" value="ECO:0007669"/>
    <property type="project" value="TreeGrafter"/>
</dbReference>
<dbReference type="EMBL" id="LJGW01000323">
    <property type="protein sequence ID" value="OEV10122.1"/>
    <property type="molecule type" value="Genomic_DNA"/>
</dbReference>
<dbReference type="GO" id="GO:0009253">
    <property type="term" value="P:peptidoglycan catabolic process"/>
    <property type="evidence" value="ECO:0007669"/>
    <property type="project" value="InterPro"/>
</dbReference>
<organism evidence="7 8">
    <name type="scientific">Streptomyces nanshensis</name>
    <dbReference type="NCBI Taxonomy" id="518642"/>
    <lineage>
        <taxon>Bacteria</taxon>
        <taxon>Bacillati</taxon>
        <taxon>Actinomycetota</taxon>
        <taxon>Actinomycetes</taxon>
        <taxon>Kitasatosporales</taxon>
        <taxon>Streptomycetaceae</taxon>
        <taxon>Streptomyces</taxon>
    </lineage>
</organism>
<protein>
    <recommendedName>
        <fullName evidence="2">N-acetylmuramoyl-L-alanine amidase</fullName>
        <ecNumber evidence="2">3.5.1.28</ecNumber>
    </recommendedName>
</protein>
<dbReference type="SMART" id="SM00644">
    <property type="entry name" value="Ami_2"/>
    <property type="match status" value="1"/>
</dbReference>
<gene>
    <name evidence="7" type="ORF">AN218_18980</name>
</gene>
<dbReference type="SUPFAM" id="SSF55846">
    <property type="entry name" value="N-acetylmuramoyl-L-alanine amidase-like"/>
    <property type="match status" value="1"/>
</dbReference>
<feature type="domain" description="N-acetylmuramoyl-L-alanine amidase" evidence="6">
    <location>
        <begin position="64"/>
        <end position="194"/>
    </location>
</feature>
<evidence type="ECO:0000259" key="6">
    <source>
        <dbReference type="SMART" id="SM00644"/>
    </source>
</evidence>
<name>A0A1E7L1T9_9ACTN</name>
<dbReference type="FunFam" id="3.40.80.10:FF:000006">
    <property type="entry name" value="N-acetylmuramoyl-L-alanine amidase"/>
    <property type="match status" value="1"/>
</dbReference>
<dbReference type="PATRIC" id="fig|518642.10.peg.4269"/>
<dbReference type="PANTHER" id="PTHR30417:SF1">
    <property type="entry name" value="N-ACETYLMURAMOYL-L-ALANINE AMIDASE AMID"/>
    <property type="match status" value="1"/>
</dbReference>
<dbReference type="RefSeq" id="WP_070018078.1">
    <property type="nucleotide sequence ID" value="NZ_LJGW01000323.1"/>
</dbReference>
<evidence type="ECO:0000313" key="7">
    <source>
        <dbReference type="EMBL" id="OEV10122.1"/>
    </source>
</evidence>
<accession>A0A1E7L1T9</accession>
<reference evidence="7 8" key="1">
    <citation type="journal article" date="2016" name="Front. Microbiol.">
        <title>Comparative Genomics Analysis of Streptomyces Species Reveals Their Adaptation to the Marine Environment and Their Diversity at the Genomic Level.</title>
        <authorList>
            <person name="Tian X."/>
            <person name="Zhang Z."/>
            <person name="Yang T."/>
            <person name="Chen M."/>
            <person name="Li J."/>
            <person name="Chen F."/>
            <person name="Yang J."/>
            <person name="Li W."/>
            <person name="Zhang B."/>
            <person name="Zhang Z."/>
            <person name="Wu J."/>
            <person name="Zhang C."/>
            <person name="Long L."/>
            <person name="Xiao J."/>
        </authorList>
    </citation>
    <scope>NUCLEOTIDE SEQUENCE [LARGE SCALE GENOMIC DNA]</scope>
    <source>
        <strain evidence="7 8">SCSIO 10429</strain>
    </source>
</reference>
<dbReference type="PANTHER" id="PTHR30417">
    <property type="entry name" value="N-ACETYLMURAMOYL-L-ALANINE AMIDASE AMID"/>
    <property type="match status" value="1"/>
</dbReference>
<dbReference type="AlphaFoldDB" id="A0A1E7L1T9"/>
<keyword evidence="8" id="KW-1185">Reference proteome</keyword>
<dbReference type="GO" id="GO:0071555">
    <property type="term" value="P:cell wall organization"/>
    <property type="evidence" value="ECO:0007669"/>
    <property type="project" value="UniProtKB-KW"/>
</dbReference>
<dbReference type="EC" id="3.5.1.28" evidence="2"/>
<dbReference type="InterPro" id="IPR002502">
    <property type="entry name" value="Amidase_domain"/>
</dbReference>
<sequence length="229" mass="25392">MEPISRRRLLIGGGTAVTLATVAAVNWDDTSRLWWRVPGVDKPRKDGEVDHRGAHWIAASEANLRSADRPADYVIDRVVIHVTQSDFRTAVKVFRDPLHASAAHYVVRASDGRTVQMVRELDVAYHAGNRSYNERSIGIEHEGFVDRPQNFTEAMYLSSARLTADICKRYGIPVDRGHIVGHNEVPGADHTDPGPHWDWKRYIRYVREARDASSGSGSGSSGKASPGKA</sequence>
<dbReference type="Pfam" id="PF01510">
    <property type="entry name" value="Amidase_2"/>
    <property type="match status" value="1"/>
</dbReference>
<evidence type="ECO:0000256" key="2">
    <source>
        <dbReference type="ARBA" id="ARBA00011901"/>
    </source>
</evidence>
<dbReference type="Gene3D" id="3.40.80.10">
    <property type="entry name" value="Peptidoglycan recognition protein-like"/>
    <property type="match status" value="1"/>
</dbReference>